<dbReference type="SUPFAM" id="SSF51905">
    <property type="entry name" value="FAD/NAD(P)-binding domain"/>
    <property type="match status" value="1"/>
</dbReference>
<reference evidence="9" key="2">
    <citation type="journal article" date="2020" name="Nat. Ecol. Evol.">
        <title>Deeply conserved synteny resolves early events in vertebrate evolution.</title>
        <authorList>
            <person name="Simakov O."/>
            <person name="Marletaz F."/>
            <person name="Yue J.X."/>
            <person name="O'Connell B."/>
            <person name="Jenkins J."/>
            <person name="Brandt A."/>
            <person name="Calef R."/>
            <person name="Tung C.H."/>
            <person name="Huang T.K."/>
            <person name="Schmutz J."/>
            <person name="Satoh N."/>
            <person name="Yu J.K."/>
            <person name="Putnam N.H."/>
            <person name="Green R.E."/>
            <person name="Rokhsar D.S."/>
        </authorList>
    </citation>
    <scope>NUCLEOTIDE SEQUENCE [LARGE SCALE GENOMIC DNA]</scope>
    <source>
        <strain evidence="9">S238N-H82</strain>
    </source>
</reference>
<evidence type="ECO:0000256" key="3">
    <source>
        <dbReference type="ARBA" id="ARBA00022827"/>
    </source>
</evidence>
<dbReference type="SUPFAM" id="SSF54373">
    <property type="entry name" value="FAD-linked reductases, C-terminal domain"/>
    <property type="match status" value="1"/>
</dbReference>
<evidence type="ECO:0000256" key="6">
    <source>
        <dbReference type="SAM" id="SignalP"/>
    </source>
</evidence>
<evidence type="ECO:0000256" key="5">
    <source>
        <dbReference type="RuleBase" id="RU362067"/>
    </source>
</evidence>
<dbReference type="PANTHER" id="PTHR10742:SF313">
    <property type="entry name" value="AMINE OXIDASE"/>
    <property type="match status" value="1"/>
</dbReference>
<dbReference type="Gene3D" id="3.50.50.60">
    <property type="entry name" value="FAD/NAD(P)-binding domain"/>
    <property type="match status" value="1"/>
</dbReference>
<dbReference type="STRING" id="7739.C3Z9Q8"/>
<dbReference type="EC" id="1.4.3.-" evidence="5"/>
<dbReference type="OrthoDB" id="5046242at2759"/>
<feature type="signal peptide" evidence="6">
    <location>
        <begin position="1"/>
        <end position="21"/>
    </location>
</feature>
<dbReference type="GO" id="GO:0016491">
    <property type="term" value="F:oxidoreductase activity"/>
    <property type="evidence" value="ECO:0000318"/>
    <property type="project" value="GO_Central"/>
</dbReference>
<dbReference type="PRINTS" id="PR00757">
    <property type="entry name" value="AMINEOXDASEF"/>
</dbReference>
<dbReference type="EMBL" id="GG666600">
    <property type="protein sequence ID" value="EEN50754.1"/>
    <property type="molecule type" value="Genomic_DNA"/>
</dbReference>
<gene>
    <name evidence="10" type="primary">LOC118416846</name>
    <name evidence="8" type="ORF">BRAFLDRAFT_122801</name>
</gene>
<dbReference type="PANTHER" id="PTHR10742">
    <property type="entry name" value="FLAVIN MONOAMINE OXIDASE"/>
    <property type="match status" value="1"/>
</dbReference>
<dbReference type="KEGG" id="bfo:118416846"/>
<dbReference type="InterPro" id="IPR001613">
    <property type="entry name" value="Flavin_amine_oxidase"/>
</dbReference>
<evidence type="ECO:0000256" key="1">
    <source>
        <dbReference type="ARBA" id="ARBA00001974"/>
    </source>
</evidence>
<keyword evidence="9" id="KW-1185">Reference proteome</keyword>
<keyword evidence="6" id="KW-0732">Signal</keyword>
<dbReference type="GO" id="GO:0006598">
    <property type="term" value="P:polyamine catabolic process"/>
    <property type="evidence" value="ECO:0000318"/>
    <property type="project" value="GO_Central"/>
</dbReference>
<organism>
    <name type="scientific">Branchiostoma floridae</name>
    <name type="common">Florida lancelet</name>
    <name type="synonym">Amphioxus</name>
    <dbReference type="NCBI Taxonomy" id="7739"/>
    <lineage>
        <taxon>Eukaryota</taxon>
        <taxon>Metazoa</taxon>
        <taxon>Chordata</taxon>
        <taxon>Cephalochordata</taxon>
        <taxon>Leptocardii</taxon>
        <taxon>Amphioxiformes</taxon>
        <taxon>Branchiostomatidae</taxon>
        <taxon>Branchiostoma</taxon>
    </lineage>
</organism>
<dbReference type="eggNOG" id="KOG0029">
    <property type="taxonomic scope" value="Eukaryota"/>
</dbReference>
<keyword evidence="2 5" id="KW-0285">Flavoprotein</keyword>
<evidence type="ECO:0000256" key="2">
    <source>
        <dbReference type="ARBA" id="ARBA00022630"/>
    </source>
</evidence>
<dbReference type="Pfam" id="PF01593">
    <property type="entry name" value="Amino_oxidase"/>
    <property type="match status" value="1"/>
</dbReference>
<dbReference type="InterPro" id="IPR050281">
    <property type="entry name" value="Flavin_monoamine_oxidase"/>
</dbReference>
<dbReference type="Proteomes" id="UP000001554">
    <property type="component" value="Chromosome 5"/>
</dbReference>
<dbReference type="GeneID" id="118416846"/>
<proteinExistence type="inferred from homology"/>
<feature type="chain" id="PRO_5044729299" description="Amine oxidase" evidence="6">
    <location>
        <begin position="22"/>
        <end position="527"/>
    </location>
</feature>
<dbReference type="OMA" id="HENPIWQ"/>
<evidence type="ECO:0000313" key="9">
    <source>
        <dbReference type="Proteomes" id="UP000001554"/>
    </source>
</evidence>
<dbReference type="RefSeq" id="XP_035678012.1">
    <property type="nucleotide sequence ID" value="XM_035822119.1"/>
</dbReference>
<protein>
    <recommendedName>
        <fullName evidence="5">Amine oxidase</fullName>
        <ecNumber evidence="5">1.4.3.-</ecNumber>
    </recommendedName>
</protein>
<evidence type="ECO:0000259" key="7">
    <source>
        <dbReference type="Pfam" id="PF01593"/>
    </source>
</evidence>
<comment type="similarity">
    <text evidence="5">Belongs to the flavin monoamine oxidase family.</text>
</comment>
<reference evidence="10" key="3">
    <citation type="submission" date="2025-04" db="UniProtKB">
        <authorList>
            <consortium name="RefSeq"/>
        </authorList>
    </citation>
    <scope>IDENTIFICATION</scope>
    <source>
        <strain evidence="10">S238N-H82</strain>
        <tissue evidence="10">Testes</tissue>
    </source>
</reference>
<dbReference type="InterPro" id="IPR002937">
    <property type="entry name" value="Amino_oxidase"/>
</dbReference>
<feature type="domain" description="Amine oxidase" evidence="7">
    <location>
        <begin position="35"/>
        <end position="458"/>
    </location>
</feature>
<comment type="cofactor">
    <cofactor evidence="1 5">
        <name>FAD</name>
        <dbReference type="ChEBI" id="CHEBI:57692"/>
    </cofactor>
</comment>
<keyword evidence="3 5" id="KW-0274">FAD</keyword>
<evidence type="ECO:0000313" key="8">
    <source>
        <dbReference type="EMBL" id="EEN50754.1"/>
    </source>
</evidence>
<keyword evidence="4 5" id="KW-0560">Oxidoreductase</keyword>
<evidence type="ECO:0000313" key="10">
    <source>
        <dbReference type="RefSeq" id="XP_035678012.1"/>
    </source>
</evidence>
<sequence>MFSLWLGIAVSLLITLPICKGETVKTKVLVLGAGMAGISAARSLNQSGLTDFIILEGTNRIGGRVWKVPFGGKTIDIGGNWVHGVSDDNPVWAMVKSYNMTGTFSNWDNITVRNSTGQVVTSQWHTVLASLDEPSETAYDLAVERNATGQPDMPLRAALKLSGWNPTLPMQKAVEYVSYDWGYGEEPDVSSLLRGEIEPTIEQFGEDDYFLTDPRGYVYIIDQMAKSFLAGNDQRLKLNKTITSIQWGNNGVTATTKDGSRYTADYAIVTFSMGVLQDNLVQFVPSLPDWKREAIFRVRMALYTTIYLKFPSKFWDDDEYIVYVAERRGYYTVWQNMEAEGLFPTGTNLLLVTLMDDEARRVEAQSDQATQAEVMAVLRTMYGAGIPDPTDILVPRWEQDPFFRGCYANWGVGINDEELHKLQAPVAGRLFFAGDGTGPHYGYLQGAFFEGARVADAIATCVGGGRCEKEYQPPRGGCTCPAADNFDSQATVDNGSCMYPTSNGDRTMPFSTSFYILSVMIAVKDML</sequence>
<reference evidence="8" key="1">
    <citation type="journal article" date="2008" name="Nature">
        <title>The amphioxus genome and the evolution of the chordate karyotype.</title>
        <authorList>
            <consortium name="US DOE Joint Genome Institute (JGI-PGF)"/>
            <person name="Putnam N.H."/>
            <person name="Butts T."/>
            <person name="Ferrier D.E.K."/>
            <person name="Furlong R.F."/>
            <person name="Hellsten U."/>
            <person name="Kawashima T."/>
            <person name="Robinson-Rechavi M."/>
            <person name="Shoguchi E."/>
            <person name="Terry A."/>
            <person name="Yu J.-K."/>
            <person name="Benito-Gutierrez E.L."/>
            <person name="Dubchak I."/>
            <person name="Garcia-Fernandez J."/>
            <person name="Gibson-Brown J.J."/>
            <person name="Grigoriev I.V."/>
            <person name="Horton A.C."/>
            <person name="de Jong P.J."/>
            <person name="Jurka J."/>
            <person name="Kapitonov V.V."/>
            <person name="Kohara Y."/>
            <person name="Kuroki Y."/>
            <person name="Lindquist E."/>
            <person name="Lucas S."/>
            <person name="Osoegawa K."/>
            <person name="Pennacchio L.A."/>
            <person name="Salamov A.A."/>
            <person name="Satou Y."/>
            <person name="Sauka-Spengler T."/>
            <person name="Schmutz J."/>
            <person name="Shin-I T."/>
            <person name="Toyoda A."/>
            <person name="Bronner-Fraser M."/>
            <person name="Fujiyama A."/>
            <person name="Holland L.Z."/>
            <person name="Holland P.W.H."/>
            <person name="Satoh N."/>
            <person name="Rokhsar D.S."/>
        </authorList>
    </citation>
    <scope>NUCLEOTIDE SEQUENCE [LARGE SCALE GENOMIC DNA]</scope>
    <source>
        <strain evidence="8">S238N-H82</strain>
        <tissue evidence="8">Testes</tissue>
    </source>
</reference>
<dbReference type="GO" id="GO:0008131">
    <property type="term" value="F:primary methylamine oxidase activity"/>
    <property type="evidence" value="ECO:0007669"/>
    <property type="project" value="UniProtKB-ARBA"/>
</dbReference>
<dbReference type="Gene3D" id="3.90.660.10">
    <property type="match status" value="1"/>
</dbReference>
<dbReference type="InterPro" id="IPR036188">
    <property type="entry name" value="FAD/NAD-bd_sf"/>
</dbReference>
<evidence type="ECO:0000256" key="4">
    <source>
        <dbReference type="ARBA" id="ARBA00023002"/>
    </source>
</evidence>
<name>C3Z9Q8_BRAFL</name>
<dbReference type="AlphaFoldDB" id="C3Z9Q8"/>
<dbReference type="InParanoid" id="C3Z9Q8"/>
<accession>C3Z9Q8</accession>